<evidence type="ECO:0000313" key="2">
    <source>
        <dbReference type="Proteomes" id="UP000654123"/>
    </source>
</evidence>
<reference evidence="1" key="1">
    <citation type="journal article" date="2014" name="Int. J. Syst. Evol. Microbiol.">
        <title>Complete genome sequence of Corynebacterium casei LMG S-19264T (=DSM 44701T), isolated from a smear-ripened cheese.</title>
        <authorList>
            <consortium name="US DOE Joint Genome Institute (JGI-PGF)"/>
            <person name="Walter F."/>
            <person name="Albersmeier A."/>
            <person name="Kalinowski J."/>
            <person name="Ruckert C."/>
        </authorList>
    </citation>
    <scope>NUCLEOTIDE SEQUENCE</scope>
    <source>
        <strain evidence="1">JCM 4335</strain>
    </source>
</reference>
<sequence>MVCDLVHQLLFLDERIRNNDREIRETFRTDERAETIESLPGMGPILGAEFVAIVGA</sequence>
<gene>
    <name evidence="1" type="ORF">GCM10010249_59420</name>
</gene>
<dbReference type="EMBL" id="BMSV01000020">
    <property type="protein sequence ID" value="GGQ32978.1"/>
    <property type="molecule type" value="Genomic_DNA"/>
</dbReference>
<comment type="caution">
    <text evidence="1">The sequence shown here is derived from an EMBL/GenBank/DDBJ whole genome shotgun (WGS) entry which is preliminary data.</text>
</comment>
<evidence type="ECO:0000313" key="1">
    <source>
        <dbReference type="EMBL" id="GGQ32978.1"/>
    </source>
</evidence>
<accession>A0A918B604</accession>
<reference evidence="1" key="2">
    <citation type="submission" date="2020-09" db="EMBL/GenBank/DDBJ databases">
        <authorList>
            <person name="Sun Q."/>
            <person name="Ohkuma M."/>
        </authorList>
    </citation>
    <scope>NUCLEOTIDE SEQUENCE</scope>
    <source>
        <strain evidence="1">JCM 4335</strain>
    </source>
</reference>
<organism evidence="1 2">
    <name type="scientific">Streptomyces roseolilacinus</name>
    <dbReference type="NCBI Taxonomy" id="66904"/>
    <lineage>
        <taxon>Bacteria</taxon>
        <taxon>Bacillati</taxon>
        <taxon>Actinomycetota</taxon>
        <taxon>Actinomycetes</taxon>
        <taxon>Kitasatosporales</taxon>
        <taxon>Streptomycetaceae</taxon>
        <taxon>Streptomyces</taxon>
    </lineage>
</organism>
<dbReference type="AlphaFoldDB" id="A0A918B604"/>
<protein>
    <recommendedName>
        <fullName evidence="3">IS110 family transposase</fullName>
    </recommendedName>
</protein>
<keyword evidence="2" id="KW-1185">Reference proteome</keyword>
<evidence type="ECO:0008006" key="3">
    <source>
        <dbReference type="Google" id="ProtNLM"/>
    </source>
</evidence>
<proteinExistence type="predicted"/>
<name>A0A918B604_9ACTN</name>
<dbReference type="Proteomes" id="UP000654123">
    <property type="component" value="Unassembled WGS sequence"/>
</dbReference>